<protein>
    <submittedName>
        <fullName evidence="1">Uncharacterized protein</fullName>
    </submittedName>
</protein>
<sequence>MIPENLQSESQCGVSIRLRRYTAGCNDRPRGEDRQMAKKKKLGNAKSLVELLSWLNVATMKTLSTLSEYACLKKAMTAVTASGVQDGDAIRHGILDELATLTPADLAGTNDDASRFIQMLGVYIDSLLRHAHHHLPPPDATSSTPAFDRSADRYAQLVWLRVHAPTVFDQMEAICMTRHFYRHKRYSSFNVLGDCSTDFSWDDQATESLQSAVIQALQLDASAADECEMIHFEVEDNQDGVSKQLHYLVLYHPGQMRILREIRQRKRSIHEYIPALEATVVYDPSKKQIHVLCARQSLAKQLADEVADQGLGMALSDSPVNTAYYDLNILKQRVDLTQASSPGARVDKAWLVSLTIALGRSRHNMTIDLSSDENLWDVVHDHFGDNNPIASTAEVREAVLSFEVTLHGENSLRSLDITVNADGKCSIFTHPDPRLRRVAEDLLQSVGILSLIDPPAPGSDLTQFEAEMRLLDIKNDVVDGYFLRSLNLIPSELLKTGMLSRKKPGREVTLRISTDGEDERVQTLPVRSNSTSIWAEDEFTEERFDLTDSDVTRYGINKGFLRERLLTLLESSLSDRPLVASNEADEPRILGDYPFCGLHLPVFLVTRLCDAKHANKMDAEMRRGNYGYSIILTSTSQPICSYLGPGLVIPLEKLFRQTDGGGHIDFSLAHGDIQRGQRLGESVDAPRLIEIDRRTAQLVGPWEKPWTLNKPDWIAVVRVLVDAWNNGRQKLGLRVIQGQANIEFRYFSDFFKTAPEWKTYIRGADRENRAHTWELNIGLPSYYTPEATEDD</sequence>
<dbReference type="eggNOG" id="ENOG502Z9H5">
    <property type="taxonomic scope" value="Bacteria"/>
</dbReference>
<gene>
    <name evidence="1" type="ORF">BN940_02971</name>
</gene>
<reference evidence="1 2" key="1">
    <citation type="journal article" date="2014" name="BMC Microbiol.">
        <title>The oxygen-independent metabolism of cyclic monoterpenes in Castellaniella defragrans 65Phen.</title>
        <authorList>
            <person name="Petasch J."/>
            <person name="Disch E.M."/>
            <person name="Markert S."/>
            <person name="Becher D."/>
            <person name="Schweder T."/>
            <person name="Huttel B."/>
            <person name="Reinhardt R."/>
            <person name="Harder J."/>
        </authorList>
    </citation>
    <scope>NUCLEOTIDE SEQUENCE [LARGE SCALE GENOMIC DNA]</scope>
    <source>
        <strain evidence="1">65Phen</strain>
    </source>
</reference>
<organism evidence="1 2">
    <name type="scientific">Castellaniella defragrans (strain DSM 12143 / CCUG 39792 / 65Phen)</name>
    <name type="common">Alcaligenes defragrans</name>
    <dbReference type="NCBI Taxonomy" id="1437824"/>
    <lineage>
        <taxon>Bacteria</taxon>
        <taxon>Pseudomonadati</taxon>
        <taxon>Pseudomonadota</taxon>
        <taxon>Betaproteobacteria</taxon>
        <taxon>Burkholderiales</taxon>
        <taxon>Alcaligenaceae</taxon>
        <taxon>Castellaniella</taxon>
    </lineage>
</organism>
<evidence type="ECO:0000313" key="2">
    <source>
        <dbReference type="Proteomes" id="UP000019805"/>
    </source>
</evidence>
<dbReference type="AlphaFoldDB" id="W8X8H2"/>
<accession>W8X8H2</accession>
<dbReference type="KEGG" id="cdn:BN940_02971"/>
<dbReference type="HOGENOM" id="CLU_354775_0_0_4"/>
<proteinExistence type="predicted"/>
<dbReference type="EMBL" id="HG916765">
    <property type="protein sequence ID" value="CDM23070.1"/>
    <property type="molecule type" value="Genomic_DNA"/>
</dbReference>
<name>W8X8H2_CASD6</name>
<evidence type="ECO:0000313" key="1">
    <source>
        <dbReference type="EMBL" id="CDM23070.1"/>
    </source>
</evidence>
<dbReference type="Proteomes" id="UP000019805">
    <property type="component" value="Chromosome"/>
</dbReference>
<keyword evidence="2" id="KW-1185">Reference proteome</keyword>
<dbReference type="STRING" id="1437824.BN940_02971"/>